<accession>A0ABU5S7Q6</accession>
<feature type="transmembrane region" description="Helical" evidence="1">
    <location>
        <begin position="12"/>
        <end position="31"/>
    </location>
</feature>
<evidence type="ECO:0000313" key="2">
    <source>
        <dbReference type="EMBL" id="MEA5404513.1"/>
    </source>
</evidence>
<comment type="caution">
    <text evidence="2">The sequence shown here is derived from an EMBL/GenBank/DDBJ whole genome shotgun (WGS) entry which is preliminary data.</text>
</comment>
<keyword evidence="3" id="KW-1185">Reference proteome</keyword>
<evidence type="ECO:0000313" key="3">
    <source>
        <dbReference type="Proteomes" id="UP001303899"/>
    </source>
</evidence>
<dbReference type="Proteomes" id="UP001303899">
    <property type="component" value="Unassembled WGS sequence"/>
</dbReference>
<dbReference type="RefSeq" id="WP_323697915.1">
    <property type="nucleotide sequence ID" value="NZ_JAYGIL010000021.1"/>
</dbReference>
<evidence type="ECO:0000256" key="1">
    <source>
        <dbReference type="SAM" id="Phobius"/>
    </source>
</evidence>
<keyword evidence="1" id="KW-1133">Transmembrane helix</keyword>
<reference evidence="2 3" key="1">
    <citation type="submission" date="2023-12" db="EMBL/GenBank/DDBJ databases">
        <title>Novel species of the genus Arcicella isolated from rivers.</title>
        <authorList>
            <person name="Lu H."/>
        </authorList>
    </citation>
    <scope>NUCLEOTIDE SEQUENCE [LARGE SCALE GENOMIC DNA]</scope>
    <source>
        <strain evidence="2 3">DC2W</strain>
    </source>
</reference>
<proteinExistence type="predicted"/>
<sequence>MKKLLTFLKKNWKTTVLAWIIGLALLILGFVKSNDELMIYGITTIISGTFSPDPQTVLTAIKSLKK</sequence>
<dbReference type="EMBL" id="JAYGIL010000021">
    <property type="protein sequence ID" value="MEA5404513.1"/>
    <property type="molecule type" value="Genomic_DNA"/>
</dbReference>
<name>A0ABU5S7Q6_9BACT</name>
<keyword evidence="1" id="KW-0812">Transmembrane</keyword>
<gene>
    <name evidence="2" type="ORF">VB776_16390</name>
</gene>
<organism evidence="2 3">
    <name type="scientific">Arcicella gelida</name>
    <dbReference type="NCBI Taxonomy" id="2984195"/>
    <lineage>
        <taxon>Bacteria</taxon>
        <taxon>Pseudomonadati</taxon>
        <taxon>Bacteroidota</taxon>
        <taxon>Cytophagia</taxon>
        <taxon>Cytophagales</taxon>
        <taxon>Flectobacillaceae</taxon>
        <taxon>Arcicella</taxon>
    </lineage>
</organism>
<keyword evidence="1" id="KW-0472">Membrane</keyword>
<protein>
    <submittedName>
        <fullName evidence="2">Uncharacterized protein</fullName>
    </submittedName>
</protein>